<dbReference type="InterPro" id="IPR011330">
    <property type="entry name" value="Glyco_hydro/deAcase_b/a-brl"/>
</dbReference>
<dbReference type="GO" id="GO:0005975">
    <property type="term" value="P:carbohydrate metabolic process"/>
    <property type="evidence" value="ECO:0007669"/>
    <property type="project" value="InterPro"/>
</dbReference>
<accession>A0A540VQD4</accession>
<organism evidence="4 5">
    <name type="scientific">Spiribacter salinus</name>
    <dbReference type="NCBI Taxonomy" id="1335746"/>
    <lineage>
        <taxon>Bacteria</taxon>
        <taxon>Pseudomonadati</taxon>
        <taxon>Pseudomonadota</taxon>
        <taxon>Gammaproteobacteria</taxon>
        <taxon>Chromatiales</taxon>
        <taxon>Ectothiorhodospiraceae</taxon>
        <taxon>Spiribacter</taxon>
    </lineage>
</organism>
<reference evidence="4 5" key="1">
    <citation type="submission" date="2019-06" db="EMBL/GenBank/DDBJ databases">
        <title>Metagenome assembled Genome of Spiribacter salinus SL48-SHIP from the microbial mat of Salt Lake 48 (Novosibirsk region, Russia).</title>
        <authorList>
            <person name="Shipova A."/>
            <person name="Rozanov A.S."/>
            <person name="Bryanskaya A.V."/>
            <person name="Peltek S.E."/>
        </authorList>
    </citation>
    <scope>NUCLEOTIDE SEQUENCE [LARGE SCALE GENOMIC DNA]</scope>
    <source>
        <strain evidence="4">SL48-SHIP-2</strain>
    </source>
</reference>
<gene>
    <name evidence="4" type="ORF">FKY71_11020</name>
</gene>
<evidence type="ECO:0000259" key="3">
    <source>
        <dbReference type="PROSITE" id="PS51677"/>
    </source>
</evidence>
<dbReference type="Pfam" id="PF01522">
    <property type="entry name" value="Polysacc_deac_1"/>
    <property type="match status" value="1"/>
</dbReference>
<sequence length="313" mass="34477">MIRRAGRHVLGARHKRGFVILIYHRVLDEPDPLRPGEVTVTEFAGQMAALAQCFNVLPLAEAIERQAAGTLPPMAAAITFDDGYRDNLERALPVLQQHNLPATVFITTGTLGRCMWNDVAIELLRQAPPQGFDSGELGLGTLPAANITERRASLFRVLAHLKSLPRTQRDDSLQALLQTHDVEPPVGLMLDAAGVRELHRAGIDTGAHTVHHPILTRIPLSEAEAEIAGSRTALEDITGSTITLFAYPNGRPGMDYTGEHADLVRRLGFRAAVSTERGANRPGHDRFELRRFTPWDRTPLRFVGRLLLSALRD</sequence>
<evidence type="ECO:0000313" key="5">
    <source>
        <dbReference type="Proteomes" id="UP000315400"/>
    </source>
</evidence>
<keyword evidence="2" id="KW-0732">Signal</keyword>
<dbReference type="Proteomes" id="UP000315400">
    <property type="component" value="Unassembled WGS sequence"/>
</dbReference>
<dbReference type="Gene3D" id="3.20.20.370">
    <property type="entry name" value="Glycoside hydrolase/deacetylase"/>
    <property type="match status" value="1"/>
</dbReference>
<comment type="subcellular location">
    <subcellularLocation>
        <location evidence="1">Secreted</location>
    </subcellularLocation>
</comment>
<dbReference type="SUPFAM" id="SSF88713">
    <property type="entry name" value="Glycoside hydrolase/deacetylase"/>
    <property type="match status" value="1"/>
</dbReference>
<dbReference type="PROSITE" id="PS51677">
    <property type="entry name" value="NODB"/>
    <property type="match status" value="1"/>
</dbReference>
<name>A0A540VQD4_9GAMM</name>
<dbReference type="PANTHER" id="PTHR34216">
    <property type="match status" value="1"/>
</dbReference>
<dbReference type="EMBL" id="VIFK01000106">
    <property type="protein sequence ID" value="TQE98974.1"/>
    <property type="molecule type" value="Genomic_DNA"/>
</dbReference>
<evidence type="ECO:0000256" key="2">
    <source>
        <dbReference type="ARBA" id="ARBA00022729"/>
    </source>
</evidence>
<feature type="domain" description="NodB homology" evidence="3">
    <location>
        <begin position="74"/>
        <end position="313"/>
    </location>
</feature>
<dbReference type="InterPro" id="IPR002509">
    <property type="entry name" value="NODB_dom"/>
</dbReference>
<evidence type="ECO:0000313" key="4">
    <source>
        <dbReference type="EMBL" id="TQE98974.1"/>
    </source>
</evidence>
<comment type="caution">
    <text evidence="4">The sequence shown here is derived from an EMBL/GenBank/DDBJ whole genome shotgun (WGS) entry which is preliminary data.</text>
</comment>
<protein>
    <submittedName>
        <fullName evidence="4">Polysaccharide deacetylase family protein</fullName>
    </submittedName>
</protein>
<proteinExistence type="predicted"/>
<dbReference type="InterPro" id="IPR051398">
    <property type="entry name" value="Polysacch_Deacetylase"/>
</dbReference>
<dbReference type="PANTHER" id="PTHR34216:SF3">
    <property type="entry name" value="POLY-BETA-1,6-N-ACETYL-D-GLUCOSAMINE N-DEACETYLASE"/>
    <property type="match status" value="1"/>
</dbReference>
<dbReference type="GO" id="GO:0016810">
    <property type="term" value="F:hydrolase activity, acting on carbon-nitrogen (but not peptide) bonds"/>
    <property type="evidence" value="ECO:0007669"/>
    <property type="project" value="InterPro"/>
</dbReference>
<evidence type="ECO:0000256" key="1">
    <source>
        <dbReference type="ARBA" id="ARBA00004613"/>
    </source>
</evidence>
<dbReference type="AlphaFoldDB" id="A0A540VQD4"/>
<dbReference type="CDD" id="cd10918">
    <property type="entry name" value="CE4_NodB_like_5s_6s"/>
    <property type="match status" value="1"/>
</dbReference>
<dbReference type="GO" id="GO:0005576">
    <property type="term" value="C:extracellular region"/>
    <property type="evidence" value="ECO:0007669"/>
    <property type="project" value="UniProtKB-SubCell"/>
</dbReference>